<evidence type="ECO:0000313" key="1">
    <source>
        <dbReference type="EMBL" id="KRY89789.1"/>
    </source>
</evidence>
<name>A0A0V1FUU1_TRIPS</name>
<reference evidence="1 2" key="1">
    <citation type="submission" date="2015-01" db="EMBL/GenBank/DDBJ databases">
        <title>Evolution of Trichinella species and genotypes.</title>
        <authorList>
            <person name="Korhonen P.K."/>
            <person name="Edoardo P."/>
            <person name="Giuseppe L.R."/>
            <person name="Gasser R.B."/>
        </authorList>
    </citation>
    <scope>NUCLEOTIDE SEQUENCE [LARGE SCALE GENOMIC DNA]</scope>
    <source>
        <strain evidence="1">ISS470</strain>
    </source>
</reference>
<proteinExistence type="predicted"/>
<dbReference type="EMBL" id="JYDT01000028">
    <property type="protein sequence ID" value="KRY89789.1"/>
    <property type="molecule type" value="Genomic_DNA"/>
</dbReference>
<organism evidence="1 2">
    <name type="scientific">Trichinella pseudospiralis</name>
    <name type="common">Parasitic roundworm</name>
    <dbReference type="NCBI Taxonomy" id="6337"/>
    <lineage>
        <taxon>Eukaryota</taxon>
        <taxon>Metazoa</taxon>
        <taxon>Ecdysozoa</taxon>
        <taxon>Nematoda</taxon>
        <taxon>Enoplea</taxon>
        <taxon>Dorylaimia</taxon>
        <taxon>Trichinellida</taxon>
        <taxon>Trichinellidae</taxon>
        <taxon>Trichinella</taxon>
    </lineage>
</organism>
<keyword evidence="2" id="KW-1185">Reference proteome</keyword>
<gene>
    <name evidence="1" type="ORF">T4D_15520</name>
</gene>
<comment type="caution">
    <text evidence="1">The sequence shown here is derived from an EMBL/GenBank/DDBJ whole genome shotgun (WGS) entry which is preliminary data.</text>
</comment>
<dbReference type="OrthoDB" id="10632395at2759"/>
<accession>A0A0V1FUU1</accession>
<sequence>MKVIMKSSLKKFPVVYQSQELNGSSDIASTLLAVDNGDGKKERNTSESQAADPRAEERHVFCFNGWCSTLAGTLIYKKYCLLIMVNLSGEIIIMDLVNHEDDEFVSPHKLSIGIGISVSDLFVGCISLLNQKISVFFTLQIFIYCSGLGHALDPLRLPNGLQLVISNVPVTFSVSGIPSGLSNIKTHQNYLERGYQCCI</sequence>
<dbReference type="AlphaFoldDB" id="A0A0V1FUU1"/>
<evidence type="ECO:0000313" key="2">
    <source>
        <dbReference type="Proteomes" id="UP000054995"/>
    </source>
</evidence>
<protein>
    <submittedName>
        <fullName evidence="1">Uncharacterized protein</fullName>
    </submittedName>
</protein>
<dbReference type="Proteomes" id="UP000054995">
    <property type="component" value="Unassembled WGS sequence"/>
</dbReference>